<proteinExistence type="predicted"/>
<dbReference type="EMBL" id="BSYO01000026">
    <property type="protein sequence ID" value="GMH23538.1"/>
    <property type="molecule type" value="Genomic_DNA"/>
</dbReference>
<comment type="caution">
    <text evidence="1">The sequence shown here is derived from an EMBL/GenBank/DDBJ whole genome shotgun (WGS) entry which is preliminary data.</text>
</comment>
<organism evidence="1 2">
    <name type="scientific">Nepenthes gracilis</name>
    <name type="common">Slender pitcher plant</name>
    <dbReference type="NCBI Taxonomy" id="150966"/>
    <lineage>
        <taxon>Eukaryota</taxon>
        <taxon>Viridiplantae</taxon>
        <taxon>Streptophyta</taxon>
        <taxon>Embryophyta</taxon>
        <taxon>Tracheophyta</taxon>
        <taxon>Spermatophyta</taxon>
        <taxon>Magnoliopsida</taxon>
        <taxon>eudicotyledons</taxon>
        <taxon>Gunneridae</taxon>
        <taxon>Pentapetalae</taxon>
        <taxon>Caryophyllales</taxon>
        <taxon>Nepenthaceae</taxon>
        <taxon>Nepenthes</taxon>
    </lineage>
</organism>
<name>A0AAD3T4M7_NEPGR</name>
<protein>
    <submittedName>
        <fullName evidence="1">Uncharacterized protein</fullName>
    </submittedName>
</protein>
<dbReference type="Proteomes" id="UP001279734">
    <property type="component" value="Unassembled WGS sequence"/>
</dbReference>
<evidence type="ECO:0000313" key="1">
    <source>
        <dbReference type="EMBL" id="GMH23538.1"/>
    </source>
</evidence>
<sequence>MIRCNGVHSASCLDVQTGLHKCFCRNGFCWREMSIPVLLSWIPVWFEMACPVWNPSKSALVVPFPGMLMPWGFSLADVDCMRLPFAGSDGWDSNVDADHAGSKVEITGCCSIF</sequence>
<dbReference type="AlphaFoldDB" id="A0AAD3T4M7"/>
<reference evidence="1" key="1">
    <citation type="submission" date="2023-05" db="EMBL/GenBank/DDBJ databases">
        <title>Nepenthes gracilis genome sequencing.</title>
        <authorList>
            <person name="Fukushima K."/>
        </authorList>
    </citation>
    <scope>NUCLEOTIDE SEQUENCE</scope>
    <source>
        <strain evidence="1">SING2019-196</strain>
    </source>
</reference>
<accession>A0AAD3T4M7</accession>
<keyword evidence="2" id="KW-1185">Reference proteome</keyword>
<evidence type="ECO:0000313" key="2">
    <source>
        <dbReference type="Proteomes" id="UP001279734"/>
    </source>
</evidence>
<gene>
    <name evidence="1" type="ORF">Nepgr_025381</name>
</gene>